<dbReference type="CDD" id="cd02042">
    <property type="entry name" value="ParAB_family"/>
    <property type="match status" value="1"/>
</dbReference>
<evidence type="ECO:0000313" key="2">
    <source>
        <dbReference type="EMBL" id="WDA60608.1"/>
    </source>
</evidence>
<feature type="domain" description="CobQ/CobB/MinD/ParA nucleotide binding" evidence="1">
    <location>
        <begin position="4"/>
        <end position="174"/>
    </location>
</feature>
<keyword evidence="2" id="KW-0614">Plasmid</keyword>
<dbReference type="InterPro" id="IPR050678">
    <property type="entry name" value="DNA_Partitioning_ATPase"/>
</dbReference>
<proteinExistence type="predicted"/>
<dbReference type="InterPro" id="IPR002586">
    <property type="entry name" value="CobQ/CobB/MinD/ParA_Nub-bd_dom"/>
</dbReference>
<dbReference type="RefSeq" id="WP_273991357.1">
    <property type="nucleotide sequence ID" value="NZ_BAABQT010000022.1"/>
</dbReference>
<dbReference type="PANTHER" id="PTHR13696">
    <property type="entry name" value="P-LOOP CONTAINING NUCLEOSIDE TRIPHOSPHATE HYDROLASE"/>
    <property type="match status" value="1"/>
</dbReference>
<evidence type="ECO:0000313" key="3">
    <source>
        <dbReference type="Proteomes" id="UP001217044"/>
    </source>
</evidence>
<evidence type="ECO:0000259" key="1">
    <source>
        <dbReference type="Pfam" id="PF01656"/>
    </source>
</evidence>
<dbReference type="EMBL" id="CP115167">
    <property type="protein sequence ID" value="WDA60608.1"/>
    <property type="molecule type" value="Genomic_DNA"/>
</dbReference>
<name>A0ABY7V869_9DEIO</name>
<organism evidence="2 3">
    <name type="scientific">Deinococcus aquaticus</name>
    <dbReference type="NCBI Taxonomy" id="328692"/>
    <lineage>
        <taxon>Bacteria</taxon>
        <taxon>Thermotogati</taxon>
        <taxon>Deinococcota</taxon>
        <taxon>Deinococci</taxon>
        <taxon>Deinococcales</taxon>
        <taxon>Deinococcaceae</taxon>
        <taxon>Deinococcus</taxon>
    </lineage>
</organism>
<protein>
    <submittedName>
        <fullName evidence="2">ParA family protein</fullName>
    </submittedName>
</protein>
<dbReference type="Gene3D" id="3.40.50.300">
    <property type="entry name" value="P-loop containing nucleotide triphosphate hydrolases"/>
    <property type="match status" value="1"/>
</dbReference>
<reference evidence="2 3" key="1">
    <citation type="submission" date="2022-12" db="EMBL/GenBank/DDBJ databases">
        <title>Genome Sequence of Deinococcus aquaticus Type Strain PB314.</title>
        <authorList>
            <person name="Albert C."/>
            <person name="Hill J."/>
            <person name="Boren L."/>
            <person name="Scholz-Ng S."/>
            <person name="Fatema N."/>
            <person name="Grosso R."/>
            <person name="Soboslay E."/>
            <person name="Tuohy J."/>
        </authorList>
    </citation>
    <scope>NUCLEOTIDE SEQUENCE [LARGE SCALE GENOMIC DNA]</scope>
    <source>
        <strain evidence="2 3">PB-314</strain>
        <plasmid evidence="2 3">pDATS02</plasmid>
    </source>
</reference>
<accession>A0ABY7V869</accession>
<keyword evidence="3" id="KW-1185">Reference proteome</keyword>
<sequence length="207" mass="22232">MYKIAIANDKGGVGKTTTAVMLATLLAERGPTLLIDADEKTASAMEWAQAGPGLSCDVIPMEAFENLALDPYSYLVFDTKAGEEAGDLLALSQAVDLLIVPTKPDALSLRALPKTLAPLMEQGVSNYRVLITDVPPAPSTDGHEARVALMDLNVPVFSRDIRRASAFNKAALAGTRVRDVKGDQRAKLAHMDYDLVLKEILKSVTPR</sequence>
<dbReference type="PANTHER" id="PTHR13696:SF96">
    <property type="entry name" value="COBQ_COBB_MIND_PARA NUCLEOTIDE BINDING DOMAIN-CONTAINING PROTEIN"/>
    <property type="match status" value="1"/>
</dbReference>
<gene>
    <name evidence="2" type="ORF">M8445_17880</name>
</gene>
<geneLocation type="plasmid" evidence="2 3">
    <name>pDATS02</name>
</geneLocation>
<dbReference type="SUPFAM" id="SSF52540">
    <property type="entry name" value="P-loop containing nucleoside triphosphate hydrolases"/>
    <property type="match status" value="1"/>
</dbReference>
<dbReference type="InterPro" id="IPR027417">
    <property type="entry name" value="P-loop_NTPase"/>
</dbReference>
<dbReference type="Proteomes" id="UP001217044">
    <property type="component" value="Plasmid pDATS02"/>
</dbReference>
<dbReference type="Pfam" id="PF01656">
    <property type="entry name" value="CbiA"/>
    <property type="match status" value="1"/>
</dbReference>